<gene>
    <name evidence="3" type="ORF">SAMN04488505_102865</name>
</gene>
<organism evidence="3 4">
    <name type="scientific">Chitinophaga rupis</name>
    <dbReference type="NCBI Taxonomy" id="573321"/>
    <lineage>
        <taxon>Bacteria</taxon>
        <taxon>Pseudomonadati</taxon>
        <taxon>Bacteroidota</taxon>
        <taxon>Chitinophagia</taxon>
        <taxon>Chitinophagales</taxon>
        <taxon>Chitinophagaceae</taxon>
        <taxon>Chitinophaga</taxon>
    </lineage>
</organism>
<feature type="coiled-coil region" evidence="1">
    <location>
        <begin position="403"/>
        <end position="437"/>
    </location>
</feature>
<keyword evidence="4" id="KW-1185">Reference proteome</keyword>
<evidence type="ECO:0000256" key="2">
    <source>
        <dbReference type="SAM" id="SignalP"/>
    </source>
</evidence>
<sequence>MRQAKFLLFSIFFVTFALTGQAQISGTFSVGGDLTKWYPVTFNDSAGWYNNDATELEIGRSEYHRDGSARGSLISKFRFHSSNWGNGSNFIDVDIRQAPAANVDFIAGWRDASTTNATRRFIIWLRGSTTYSYKSNYAVNPVVYDGVQNSLPYVESGGPSHSYKTAVDSYVNKYGMSYNNAAYFNGTTSSYFAGNLGIGTDTPLARLHVEGLQGTTLAKFSQNDIPGSEAYLNVSNGTGSNGLFFPAISGRSKAPGFPYGLFIIGESEDVVPSGSYTGYGAVVIDGRNKTGDTLINNNVFAVNNYGKNYLLVKGNGSVGIGTQDTKGYKLAVNGSAIFTKVKVEAYSGWPDYVFETPYILMPLDSLEGYVKENKHLPEIPPAAIVEKEGLDLGEINKTLTKKLEEVTLYLIEINKRNKALEERLRQLEAQSQRHSVKK</sequence>
<name>A0A1H7SCF5_9BACT</name>
<dbReference type="EMBL" id="FOBB01000002">
    <property type="protein sequence ID" value="SEL69197.1"/>
    <property type="molecule type" value="Genomic_DNA"/>
</dbReference>
<evidence type="ECO:0000313" key="3">
    <source>
        <dbReference type="EMBL" id="SEL69197.1"/>
    </source>
</evidence>
<protein>
    <submittedName>
        <fullName evidence="3">Uncharacterized protein</fullName>
    </submittedName>
</protein>
<reference evidence="3 4" key="1">
    <citation type="submission" date="2016-10" db="EMBL/GenBank/DDBJ databases">
        <authorList>
            <person name="de Groot N.N."/>
        </authorList>
    </citation>
    <scope>NUCLEOTIDE SEQUENCE [LARGE SCALE GENOMIC DNA]</scope>
    <source>
        <strain evidence="3 4">DSM 21039</strain>
    </source>
</reference>
<dbReference type="AlphaFoldDB" id="A0A1H7SCF5"/>
<proteinExistence type="predicted"/>
<evidence type="ECO:0000256" key="1">
    <source>
        <dbReference type="SAM" id="Coils"/>
    </source>
</evidence>
<dbReference type="RefSeq" id="WP_089910896.1">
    <property type="nucleotide sequence ID" value="NZ_FOBB01000002.1"/>
</dbReference>
<evidence type="ECO:0000313" key="4">
    <source>
        <dbReference type="Proteomes" id="UP000198984"/>
    </source>
</evidence>
<feature type="chain" id="PRO_5011605196" evidence="2">
    <location>
        <begin position="23"/>
        <end position="438"/>
    </location>
</feature>
<accession>A0A1H7SCF5</accession>
<dbReference type="OrthoDB" id="743778at2"/>
<feature type="signal peptide" evidence="2">
    <location>
        <begin position="1"/>
        <end position="22"/>
    </location>
</feature>
<dbReference type="STRING" id="573321.SAMN04488505_102865"/>
<dbReference type="Proteomes" id="UP000198984">
    <property type="component" value="Unassembled WGS sequence"/>
</dbReference>
<keyword evidence="2" id="KW-0732">Signal</keyword>
<keyword evidence="1" id="KW-0175">Coiled coil</keyword>